<name>A0ABN7B185_9HEMI</name>
<evidence type="ECO:0000256" key="12">
    <source>
        <dbReference type="ARBA" id="ARBA00023170"/>
    </source>
</evidence>
<keyword evidence="7" id="KW-0653">Protein transport</keyword>
<evidence type="ECO:0000256" key="13">
    <source>
        <dbReference type="SAM" id="MobiDB-lite"/>
    </source>
</evidence>
<keyword evidence="10" id="KW-0496">Mitochondrion</keyword>
<evidence type="ECO:0000256" key="10">
    <source>
        <dbReference type="ARBA" id="ARBA00023128"/>
    </source>
</evidence>
<keyword evidence="15" id="KW-1185">Reference proteome</keyword>
<evidence type="ECO:0000256" key="1">
    <source>
        <dbReference type="ARBA" id="ARBA00004572"/>
    </source>
</evidence>
<keyword evidence="4" id="KW-0813">Transport</keyword>
<evidence type="ECO:0000256" key="4">
    <source>
        <dbReference type="ARBA" id="ARBA00022448"/>
    </source>
</evidence>
<keyword evidence="12 14" id="KW-0675">Receptor</keyword>
<evidence type="ECO:0000256" key="2">
    <source>
        <dbReference type="ARBA" id="ARBA00009874"/>
    </source>
</evidence>
<evidence type="ECO:0000256" key="8">
    <source>
        <dbReference type="ARBA" id="ARBA00022989"/>
    </source>
</evidence>
<evidence type="ECO:0000313" key="14">
    <source>
        <dbReference type="EMBL" id="BES97998.1"/>
    </source>
</evidence>
<proteinExistence type="inferred from homology"/>
<dbReference type="EMBL" id="AP028916">
    <property type="protein sequence ID" value="BES97998.1"/>
    <property type="molecule type" value="Genomic_DNA"/>
</dbReference>
<comment type="similarity">
    <text evidence="2">Belongs to the Tom22 family.</text>
</comment>
<evidence type="ECO:0000256" key="9">
    <source>
        <dbReference type="ARBA" id="ARBA00023010"/>
    </source>
</evidence>
<comment type="subcellular location">
    <subcellularLocation>
        <location evidence="1">Mitochondrion outer membrane</location>
        <topology evidence="1">Single-pass membrane protein</topology>
    </subcellularLocation>
</comment>
<evidence type="ECO:0000256" key="7">
    <source>
        <dbReference type="ARBA" id="ARBA00022927"/>
    </source>
</evidence>
<dbReference type="CDD" id="cd22884">
    <property type="entry name" value="TOM22"/>
    <property type="match status" value="1"/>
</dbReference>
<sequence>MAPGEADSDSGIGSMHDSSKDVTPEKKRGGSPCALEDDEDLLDEDESLAERLWGLTEMFPERVRDATFSLYCGSKAGVKGLYSFTRSAAWIIFSSSTILLAPVLFEVERAQVEEAQRSQQKQVLLGPNTAGGMPYR</sequence>
<dbReference type="Pfam" id="PF04281">
    <property type="entry name" value="Tom22"/>
    <property type="match status" value="1"/>
</dbReference>
<keyword evidence="9" id="KW-0811">Translocation</keyword>
<dbReference type="PANTHER" id="PTHR12504">
    <property type="entry name" value="MITOCHONDRIAL IMPORT RECEPTOR SUBUNIT TOM22"/>
    <property type="match status" value="1"/>
</dbReference>
<evidence type="ECO:0000256" key="5">
    <source>
        <dbReference type="ARBA" id="ARBA00022692"/>
    </source>
</evidence>
<organism evidence="14 15">
    <name type="scientific">Nesidiocoris tenuis</name>
    <dbReference type="NCBI Taxonomy" id="355587"/>
    <lineage>
        <taxon>Eukaryota</taxon>
        <taxon>Metazoa</taxon>
        <taxon>Ecdysozoa</taxon>
        <taxon>Arthropoda</taxon>
        <taxon>Hexapoda</taxon>
        <taxon>Insecta</taxon>
        <taxon>Pterygota</taxon>
        <taxon>Neoptera</taxon>
        <taxon>Paraneoptera</taxon>
        <taxon>Hemiptera</taxon>
        <taxon>Heteroptera</taxon>
        <taxon>Panheteroptera</taxon>
        <taxon>Cimicomorpha</taxon>
        <taxon>Miridae</taxon>
        <taxon>Dicyphina</taxon>
        <taxon>Nesidiocoris</taxon>
    </lineage>
</organism>
<protein>
    <recommendedName>
        <fullName evidence="3">Mitochondrial import receptor subunit TOM22 homolog</fullName>
    </recommendedName>
</protein>
<reference evidence="14 15" key="1">
    <citation type="submission" date="2023-09" db="EMBL/GenBank/DDBJ databases">
        <title>Nesidiocoris tenuis whole genome shotgun sequence.</title>
        <authorList>
            <person name="Shibata T."/>
            <person name="Shimoda M."/>
            <person name="Kobayashi T."/>
            <person name="Uehara T."/>
        </authorList>
    </citation>
    <scope>NUCLEOTIDE SEQUENCE [LARGE SCALE GENOMIC DNA]</scope>
    <source>
        <strain evidence="14 15">Japan</strain>
    </source>
</reference>
<keyword evidence="11" id="KW-0472">Membrane</keyword>
<evidence type="ECO:0000313" key="15">
    <source>
        <dbReference type="Proteomes" id="UP001307889"/>
    </source>
</evidence>
<feature type="region of interest" description="Disordered" evidence="13">
    <location>
        <begin position="1"/>
        <end position="41"/>
    </location>
</feature>
<dbReference type="Proteomes" id="UP001307889">
    <property type="component" value="Chromosome 8"/>
</dbReference>
<gene>
    <name evidence="14" type="ORF">NTJ_10813</name>
</gene>
<feature type="compositionally biased region" description="Basic and acidic residues" evidence="13">
    <location>
        <begin position="17"/>
        <end position="28"/>
    </location>
</feature>
<keyword evidence="8" id="KW-1133">Transmembrane helix</keyword>
<keyword evidence="6" id="KW-1000">Mitochondrion outer membrane</keyword>
<dbReference type="InterPro" id="IPR005683">
    <property type="entry name" value="Tom22"/>
</dbReference>
<accession>A0ABN7B185</accession>
<evidence type="ECO:0000256" key="11">
    <source>
        <dbReference type="ARBA" id="ARBA00023136"/>
    </source>
</evidence>
<keyword evidence="5" id="KW-0812">Transmembrane</keyword>
<evidence type="ECO:0000256" key="3">
    <source>
        <dbReference type="ARBA" id="ARBA00016229"/>
    </source>
</evidence>
<dbReference type="PANTHER" id="PTHR12504:SF0">
    <property type="entry name" value="MITOCHONDRIAL IMPORT RECEPTOR SUBUNIT TOM22 HOMOLOG"/>
    <property type="match status" value="1"/>
</dbReference>
<evidence type="ECO:0000256" key="6">
    <source>
        <dbReference type="ARBA" id="ARBA00022787"/>
    </source>
</evidence>